<dbReference type="Gene3D" id="2.160.20.10">
    <property type="entry name" value="Single-stranded right-handed beta-helix, Pectin lyase-like"/>
    <property type="match status" value="1"/>
</dbReference>
<reference evidence="3" key="1">
    <citation type="submission" date="2020-12" db="EMBL/GenBank/DDBJ databases">
        <title>Genomic characterization of non-nitrogen-fixing Frankia strains.</title>
        <authorList>
            <person name="Carlos-Shanley C."/>
            <person name="Guerra T."/>
            <person name="Hahn D."/>
        </authorList>
    </citation>
    <scope>NUCLEOTIDE SEQUENCE</scope>
    <source>
        <strain evidence="3">CN6</strain>
    </source>
</reference>
<organism evidence="3 4">
    <name type="scientific">Frankia nepalensis</name>
    <dbReference type="NCBI Taxonomy" id="1836974"/>
    <lineage>
        <taxon>Bacteria</taxon>
        <taxon>Bacillati</taxon>
        <taxon>Actinomycetota</taxon>
        <taxon>Actinomycetes</taxon>
        <taxon>Frankiales</taxon>
        <taxon>Frankiaceae</taxon>
        <taxon>Frankia</taxon>
    </lineage>
</organism>
<dbReference type="EMBL" id="JAEACQ010000242">
    <property type="protein sequence ID" value="MBL7630080.1"/>
    <property type="molecule type" value="Genomic_DNA"/>
</dbReference>
<evidence type="ECO:0000313" key="4">
    <source>
        <dbReference type="Proteomes" id="UP000604475"/>
    </source>
</evidence>
<name>A0A937RGQ4_9ACTN</name>
<dbReference type="InterPro" id="IPR011050">
    <property type="entry name" value="Pectin_lyase_fold/virulence"/>
</dbReference>
<dbReference type="RefSeq" id="WP_202999462.1">
    <property type="nucleotide sequence ID" value="NZ_JADWYU010000085.1"/>
</dbReference>
<dbReference type="InterPro" id="IPR012334">
    <property type="entry name" value="Pectin_lyas_fold"/>
</dbReference>
<dbReference type="AlphaFoldDB" id="A0A937RGQ4"/>
<keyword evidence="4" id="KW-1185">Reference proteome</keyword>
<dbReference type="Pfam" id="PF13229">
    <property type="entry name" value="Beta_helix"/>
    <property type="match status" value="1"/>
</dbReference>
<feature type="region of interest" description="Disordered" evidence="1">
    <location>
        <begin position="220"/>
        <end position="239"/>
    </location>
</feature>
<proteinExistence type="predicted"/>
<dbReference type="SUPFAM" id="SSF51126">
    <property type="entry name" value="Pectin lyase-like"/>
    <property type="match status" value="1"/>
</dbReference>
<evidence type="ECO:0000313" key="3">
    <source>
        <dbReference type="EMBL" id="MBL7630080.1"/>
    </source>
</evidence>
<protein>
    <submittedName>
        <fullName evidence="3">Right-handed parallel beta-helix repeat-containing protein</fullName>
    </submittedName>
</protein>
<gene>
    <name evidence="3" type="ORF">I7412_23500</name>
</gene>
<evidence type="ECO:0000259" key="2">
    <source>
        <dbReference type="Pfam" id="PF13229"/>
    </source>
</evidence>
<accession>A0A937RGQ4</accession>
<sequence>MTVTDGGELADALADARPGDVITMKDGVYTAKGSSVTIGKQNAAAKFRIGVSGTAEKPIILQGSRQAIIDGKPGGDGTGGDYGLHVFKANHWTISGIRITNQKKGLVLDGSSHNVLDGVMVDTIGQEAVHFRSGSSYNTIMNSFVTKTGYSSPGYGEAIYIGSDGGNWEKLYMGSGSDQSDQSDHNQVLNNTITEFTGEGLDIKEASSFNLVKGNYFDGGTLGTDPEEPGAPLKPQNSADSWVDVKGDNNTITENSGVNVPPLDKNSAAFQTHVHGPDGYNSATNNIFTNNKVLSGSEGYLFWIDPKGKGNVLSCSNVAQSGGPGKGFSNLGGCKETGN</sequence>
<comment type="caution">
    <text evidence="3">The sequence shown here is derived from an EMBL/GenBank/DDBJ whole genome shotgun (WGS) entry which is preliminary data.</text>
</comment>
<evidence type="ECO:0000256" key="1">
    <source>
        <dbReference type="SAM" id="MobiDB-lite"/>
    </source>
</evidence>
<dbReference type="Proteomes" id="UP000604475">
    <property type="component" value="Unassembled WGS sequence"/>
</dbReference>
<feature type="domain" description="Right handed beta helix" evidence="2">
    <location>
        <begin position="83"/>
        <end position="256"/>
    </location>
</feature>
<dbReference type="InterPro" id="IPR039448">
    <property type="entry name" value="Beta_helix"/>
</dbReference>